<evidence type="ECO:0000256" key="1">
    <source>
        <dbReference type="SAM" id="Phobius"/>
    </source>
</evidence>
<feature type="transmembrane region" description="Helical" evidence="1">
    <location>
        <begin position="28"/>
        <end position="49"/>
    </location>
</feature>
<proteinExistence type="predicted"/>
<dbReference type="EMBL" id="FNQB01000005">
    <property type="protein sequence ID" value="SDZ63854.1"/>
    <property type="molecule type" value="Genomic_DNA"/>
</dbReference>
<dbReference type="AlphaFoldDB" id="A0A1H3UN89"/>
<dbReference type="RefSeq" id="WP_239084019.1">
    <property type="nucleotide sequence ID" value="NZ_BOND01000029.1"/>
</dbReference>
<name>A0A1H3UN89_9ACTN</name>
<sequence length="92" mass="10094">MADDSVPRPTQAAGLREFWAGLGTFRRAGVVTLAAFEVVCTTAAALDLMRRPQHLVRGPKALWWPAIFVQPVGSVAYLTWGRRLRTSSDVTP</sequence>
<keyword evidence="1" id="KW-0812">Transmembrane</keyword>
<feature type="transmembrane region" description="Helical" evidence="1">
    <location>
        <begin position="61"/>
        <end position="80"/>
    </location>
</feature>
<dbReference type="STRING" id="137265.SAMN05421684_7608"/>
<keyword evidence="1" id="KW-1133">Transmembrane helix</keyword>
<accession>A0A1H3UN89</accession>
<gene>
    <name evidence="2" type="ORF">SAMN05421684_7608</name>
</gene>
<protein>
    <submittedName>
        <fullName evidence="2">Phospholipase_D-nuclease N-terminal</fullName>
    </submittedName>
</protein>
<keyword evidence="1" id="KW-0472">Membrane</keyword>
<dbReference type="Proteomes" id="UP000199632">
    <property type="component" value="Unassembled WGS sequence"/>
</dbReference>
<evidence type="ECO:0000313" key="2">
    <source>
        <dbReference type="EMBL" id="SDZ63854.1"/>
    </source>
</evidence>
<organism evidence="2 3">
    <name type="scientific">Asanoa ishikariensis</name>
    <dbReference type="NCBI Taxonomy" id="137265"/>
    <lineage>
        <taxon>Bacteria</taxon>
        <taxon>Bacillati</taxon>
        <taxon>Actinomycetota</taxon>
        <taxon>Actinomycetes</taxon>
        <taxon>Micromonosporales</taxon>
        <taxon>Micromonosporaceae</taxon>
        <taxon>Asanoa</taxon>
    </lineage>
</organism>
<keyword evidence="3" id="KW-1185">Reference proteome</keyword>
<reference evidence="3" key="1">
    <citation type="submission" date="2016-10" db="EMBL/GenBank/DDBJ databases">
        <authorList>
            <person name="Varghese N."/>
            <person name="Submissions S."/>
        </authorList>
    </citation>
    <scope>NUCLEOTIDE SEQUENCE [LARGE SCALE GENOMIC DNA]</scope>
    <source>
        <strain evidence="3">DSM 44718</strain>
    </source>
</reference>
<evidence type="ECO:0000313" key="3">
    <source>
        <dbReference type="Proteomes" id="UP000199632"/>
    </source>
</evidence>